<dbReference type="SUPFAM" id="SSF56112">
    <property type="entry name" value="Protein kinase-like (PK-like)"/>
    <property type="match status" value="1"/>
</dbReference>
<feature type="compositionally biased region" description="Low complexity" evidence="8">
    <location>
        <begin position="356"/>
        <end position="375"/>
    </location>
</feature>
<dbReference type="InterPro" id="IPR011009">
    <property type="entry name" value="Kinase-like_dom_sf"/>
</dbReference>
<keyword evidence="5" id="KW-0418">Kinase</keyword>
<keyword evidence="2" id="KW-0723">Serine/threonine-protein kinase</keyword>
<dbReference type="PROSITE" id="PS00108">
    <property type="entry name" value="PROTEIN_KINASE_ST"/>
    <property type="match status" value="1"/>
</dbReference>
<keyword evidence="6 7" id="KW-0067">ATP-binding</keyword>
<evidence type="ECO:0000256" key="5">
    <source>
        <dbReference type="ARBA" id="ARBA00022777"/>
    </source>
</evidence>
<evidence type="ECO:0000259" key="9">
    <source>
        <dbReference type="PROSITE" id="PS50011"/>
    </source>
</evidence>
<dbReference type="EC" id="2.7.11.1" evidence="1"/>
<feature type="domain" description="Protein kinase" evidence="9">
    <location>
        <begin position="23"/>
        <end position="283"/>
    </location>
</feature>
<feature type="compositionally biased region" description="Basic and acidic residues" evidence="8">
    <location>
        <begin position="448"/>
        <end position="478"/>
    </location>
</feature>
<organism evidence="10 11">
    <name type="scientific">Streptomyces gobitricini</name>
    <dbReference type="NCBI Taxonomy" id="68211"/>
    <lineage>
        <taxon>Bacteria</taxon>
        <taxon>Bacillati</taxon>
        <taxon>Actinomycetota</taxon>
        <taxon>Actinomycetes</taxon>
        <taxon>Kitasatosporales</taxon>
        <taxon>Streptomycetaceae</taxon>
        <taxon>Streptomyces</taxon>
    </lineage>
</organism>
<sequence>MKVRPWSVRPDFRLTAHVVAGRYRLDDLLGRGGGADVYEGLDLRLRRPVAVKVLRPEGEAVTEERFDSEARLLARLQHPGLVTVYDCGREDGQPYLIMQLIRGTTLRTRIAREPLTPAEACRIGSALASALAHVHANGVVHRDVKPSNILLDEAGTPHLTDFGISRLLDSTARTATGALVGTAAYMAPEQVLGRGAGPASDIYSLGLVLLESLKAELEYDGAPLEAAIARLHRPPVIPPELPAELAELLRAMTASDEAGRPDARACCRALTAAAADSGSAPWAGPLRPREGEQGAEPVATSTTREGTSVPRSAFRAPAGRRAHRALLAAGSTLAVLGLALTGSTGGLPTDDRDAAARTPRPATTEPATTDPAAPAGDHSGRPTPSPTTPTSPAGTAEAAAGADAVTDDPGTPAAPATSREKSGDPRAENVRGPAHDRTRPQPGQVKPPAERDEKAEKEKERAEKAEERAEERTEADTH</sequence>
<feature type="compositionally biased region" description="Basic and acidic residues" evidence="8">
    <location>
        <begin position="418"/>
        <end position="439"/>
    </location>
</feature>
<evidence type="ECO:0000256" key="4">
    <source>
        <dbReference type="ARBA" id="ARBA00022741"/>
    </source>
</evidence>
<name>A0ABN3MZ79_9ACTN</name>
<dbReference type="SMART" id="SM00220">
    <property type="entry name" value="S_TKc"/>
    <property type="match status" value="1"/>
</dbReference>
<dbReference type="Proteomes" id="UP001499942">
    <property type="component" value="Unassembled WGS sequence"/>
</dbReference>
<proteinExistence type="predicted"/>
<dbReference type="InterPro" id="IPR000719">
    <property type="entry name" value="Prot_kinase_dom"/>
</dbReference>
<evidence type="ECO:0000256" key="8">
    <source>
        <dbReference type="SAM" id="MobiDB-lite"/>
    </source>
</evidence>
<evidence type="ECO:0000313" key="10">
    <source>
        <dbReference type="EMBL" id="GAA2511198.1"/>
    </source>
</evidence>
<comment type="caution">
    <text evidence="10">The sequence shown here is derived from an EMBL/GenBank/DDBJ whole genome shotgun (WGS) entry which is preliminary data.</text>
</comment>
<keyword evidence="4 7" id="KW-0547">Nucleotide-binding</keyword>
<evidence type="ECO:0000256" key="1">
    <source>
        <dbReference type="ARBA" id="ARBA00012513"/>
    </source>
</evidence>
<dbReference type="PROSITE" id="PS50011">
    <property type="entry name" value="PROTEIN_KINASE_DOM"/>
    <property type="match status" value="1"/>
</dbReference>
<dbReference type="PANTHER" id="PTHR43289">
    <property type="entry name" value="MITOGEN-ACTIVATED PROTEIN KINASE KINASE KINASE 20-RELATED"/>
    <property type="match status" value="1"/>
</dbReference>
<dbReference type="InterPro" id="IPR017441">
    <property type="entry name" value="Protein_kinase_ATP_BS"/>
</dbReference>
<keyword evidence="3" id="KW-0808">Transferase</keyword>
<dbReference type="CDD" id="cd14014">
    <property type="entry name" value="STKc_PknB_like"/>
    <property type="match status" value="1"/>
</dbReference>
<dbReference type="Pfam" id="PF00069">
    <property type="entry name" value="Pkinase"/>
    <property type="match status" value="1"/>
</dbReference>
<feature type="binding site" evidence="7">
    <location>
        <position position="52"/>
    </location>
    <ligand>
        <name>ATP</name>
        <dbReference type="ChEBI" id="CHEBI:30616"/>
    </ligand>
</feature>
<evidence type="ECO:0000256" key="3">
    <source>
        <dbReference type="ARBA" id="ARBA00022679"/>
    </source>
</evidence>
<feature type="region of interest" description="Disordered" evidence="8">
    <location>
        <begin position="343"/>
        <end position="478"/>
    </location>
</feature>
<evidence type="ECO:0000256" key="7">
    <source>
        <dbReference type="PROSITE-ProRule" id="PRU10141"/>
    </source>
</evidence>
<evidence type="ECO:0000256" key="6">
    <source>
        <dbReference type="ARBA" id="ARBA00022840"/>
    </source>
</evidence>
<dbReference type="EMBL" id="BAAASR010000030">
    <property type="protein sequence ID" value="GAA2511198.1"/>
    <property type="molecule type" value="Genomic_DNA"/>
</dbReference>
<feature type="compositionally biased region" description="Polar residues" evidence="8">
    <location>
        <begin position="299"/>
        <end position="310"/>
    </location>
</feature>
<dbReference type="RefSeq" id="WP_344365197.1">
    <property type="nucleotide sequence ID" value="NZ_BAAASR010000030.1"/>
</dbReference>
<gene>
    <name evidence="10" type="ORF">GCM10010393_50070</name>
</gene>
<dbReference type="PROSITE" id="PS00107">
    <property type="entry name" value="PROTEIN_KINASE_ATP"/>
    <property type="match status" value="1"/>
</dbReference>
<dbReference type="Gene3D" id="1.10.510.10">
    <property type="entry name" value="Transferase(Phosphotransferase) domain 1"/>
    <property type="match status" value="1"/>
</dbReference>
<dbReference type="InterPro" id="IPR008271">
    <property type="entry name" value="Ser/Thr_kinase_AS"/>
</dbReference>
<feature type="compositionally biased region" description="Low complexity" evidence="8">
    <location>
        <begin position="390"/>
        <end position="411"/>
    </location>
</feature>
<feature type="region of interest" description="Disordered" evidence="8">
    <location>
        <begin position="277"/>
        <end position="318"/>
    </location>
</feature>
<evidence type="ECO:0000313" key="11">
    <source>
        <dbReference type="Proteomes" id="UP001499942"/>
    </source>
</evidence>
<dbReference type="PANTHER" id="PTHR43289:SF6">
    <property type="entry name" value="SERINE_THREONINE-PROTEIN KINASE NEKL-3"/>
    <property type="match status" value="1"/>
</dbReference>
<evidence type="ECO:0000256" key="2">
    <source>
        <dbReference type="ARBA" id="ARBA00022527"/>
    </source>
</evidence>
<dbReference type="Gene3D" id="3.30.200.20">
    <property type="entry name" value="Phosphorylase Kinase, domain 1"/>
    <property type="match status" value="1"/>
</dbReference>
<keyword evidence="11" id="KW-1185">Reference proteome</keyword>
<reference evidence="10 11" key="1">
    <citation type="journal article" date="2019" name="Int. J. Syst. Evol. Microbiol.">
        <title>The Global Catalogue of Microorganisms (GCM) 10K type strain sequencing project: providing services to taxonomists for standard genome sequencing and annotation.</title>
        <authorList>
            <consortium name="The Broad Institute Genomics Platform"/>
            <consortium name="The Broad Institute Genome Sequencing Center for Infectious Disease"/>
            <person name="Wu L."/>
            <person name="Ma J."/>
        </authorList>
    </citation>
    <scope>NUCLEOTIDE SEQUENCE [LARGE SCALE GENOMIC DNA]</scope>
    <source>
        <strain evidence="10 11">JCM 5062</strain>
    </source>
</reference>
<accession>A0ABN3MZ79</accession>
<protein>
    <recommendedName>
        <fullName evidence="1">non-specific serine/threonine protein kinase</fullName>
        <ecNumber evidence="1">2.7.11.1</ecNumber>
    </recommendedName>
</protein>